<feature type="domain" description="MyTH4" evidence="3">
    <location>
        <begin position="209"/>
        <end position="368"/>
    </location>
</feature>
<dbReference type="GO" id="GO:0005737">
    <property type="term" value="C:cytoplasm"/>
    <property type="evidence" value="ECO:0000318"/>
    <property type="project" value="GO_Central"/>
</dbReference>
<dbReference type="OMA" id="QQSEGIF"/>
<dbReference type="VEuPathDB" id="TrichDB:TVAGG3_0629830"/>
<feature type="region of interest" description="Disordered" evidence="1">
    <location>
        <begin position="15"/>
        <end position="119"/>
    </location>
</feature>
<dbReference type="FunFam" id="1.25.40.530:FF:000014">
    <property type="entry name" value="RhoGAP domain containing protein"/>
    <property type="match status" value="1"/>
</dbReference>
<reference evidence="4" key="2">
    <citation type="journal article" date="2007" name="Science">
        <title>Draft genome sequence of the sexually transmitted pathogen Trichomonas vaginalis.</title>
        <authorList>
            <person name="Carlton J.M."/>
            <person name="Hirt R.P."/>
            <person name="Silva J.C."/>
            <person name="Delcher A.L."/>
            <person name="Schatz M."/>
            <person name="Zhao Q."/>
            <person name="Wortman J.R."/>
            <person name="Bidwell S.L."/>
            <person name="Alsmark U.C.M."/>
            <person name="Besteiro S."/>
            <person name="Sicheritz-Ponten T."/>
            <person name="Noel C.J."/>
            <person name="Dacks J.B."/>
            <person name="Foster P.G."/>
            <person name="Simillion C."/>
            <person name="Van de Peer Y."/>
            <person name="Miranda-Saavedra D."/>
            <person name="Barton G.J."/>
            <person name="Westrop G.D."/>
            <person name="Mueller S."/>
            <person name="Dessi D."/>
            <person name="Fiori P.L."/>
            <person name="Ren Q."/>
            <person name="Paulsen I."/>
            <person name="Zhang H."/>
            <person name="Bastida-Corcuera F.D."/>
            <person name="Simoes-Barbosa A."/>
            <person name="Brown M.T."/>
            <person name="Hayes R.D."/>
            <person name="Mukherjee M."/>
            <person name="Okumura C.Y."/>
            <person name="Schneider R."/>
            <person name="Smith A.J."/>
            <person name="Vanacova S."/>
            <person name="Villalvazo M."/>
            <person name="Haas B.J."/>
            <person name="Pertea M."/>
            <person name="Feldblyum T.V."/>
            <person name="Utterback T.R."/>
            <person name="Shu C.L."/>
            <person name="Osoegawa K."/>
            <person name="de Jong P.J."/>
            <person name="Hrdy I."/>
            <person name="Horvathova L."/>
            <person name="Zubacova Z."/>
            <person name="Dolezal P."/>
            <person name="Malik S.B."/>
            <person name="Logsdon J.M. Jr."/>
            <person name="Henze K."/>
            <person name="Gupta A."/>
            <person name="Wang C.C."/>
            <person name="Dunne R.L."/>
            <person name="Upcroft J.A."/>
            <person name="Upcroft P."/>
            <person name="White O."/>
            <person name="Salzberg S.L."/>
            <person name="Tang P."/>
            <person name="Chiu C.-H."/>
            <person name="Lee Y.-S."/>
            <person name="Embley T.M."/>
            <person name="Coombs G.H."/>
            <person name="Mottram J.C."/>
            <person name="Tachezy J."/>
            <person name="Fraser-Liggett C.M."/>
            <person name="Johnson P.J."/>
        </authorList>
    </citation>
    <scope>NUCLEOTIDE SEQUENCE [LARGE SCALE GENOMIC DNA]</scope>
    <source>
        <strain evidence="4">G3</strain>
    </source>
</reference>
<dbReference type="PANTHER" id="PTHR45876">
    <property type="entry name" value="FI04035P"/>
    <property type="match status" value="1"/>
</dbReference>
<evidence type="ECO:0000259" key="2">
    <source>
        <dbReference type="PROSITE" id="PS50238"/>
    </source>
</evidence>
<dbReference type="RefSeq" id="XP_001297766.1">
    <property type="nucleotide sequence ID" value="XM_001297765.1"/>
</dbReference>
<dbReference type="SUPFAM" id="SSF48350">
    <property type="entry name" value="GTPase activation domain, GAP"/>
    <property type="match status" value="1"/>
</dbReference>
<dbReference type="AlphaFoldDB" id="A2GDD4"/>
<accession>A2GDD4</accession>
<dbReference type="Pfam" id="PF00620">
    <property type="entry name" value="RhoGAP"/>
    <property type="match status" value="1"/>
</dbReference>
<dbReference type="KEGG" id="tva:4742470"/>
<dbReference type="InterPro" id="IPR000198">
    <property type="entry name" value="RhoGAP_dom"/>
</dbReference>
<gene>
    <name evidence="4" type="ORF">TVAG_022370</name>
</gene>
<dbReference type="PROSITE" id="PS50238">
    <property type="entry name" value="RHOGAP"/>
    <property type="match status" value="1"/>
</dbReference>
<dbReference type="InterPro" id="IPR008936">
    <property type="entry name" value="Rho_GTPase_activation_prot"/>
</dbReference>
<evidence type="ECO:0000259" key="3">
    <source>
        <dbReference type="PROSITE" id="PS51016"/>
    </source>
</evidence>
<dbReference type="GO" id="GO:0007165">
    <property type="term" value="P:signal transduction"/>
    <property type="evidence" value="ECO:0007669"/>
    <property type="project" value="InterPro"/>
</dbReference>
<dbReference type="GO" id="GO:0005096">
    <property type="term" value="F:GTPase activator activity"/>
    <property type="evidence" value="ECO:0000318"/>
    <property type="project" value="GO_Central"/>
</dbReference>
<dbReference type="InterPro" id="IPR038185">
    <property type="entry name" value="MyTH4_dom_sf"/>
</dbReference>
<name>A2GDD4_TRIV3</name>
<evidence type="ECO:0000256" key="1">
    <source>
        <dbReference type="SAM" id="MobiDB-lite"/>
    </source>
</evidence>
<dbReference type="Gene3D" id="1.10.555.10">
    <property type="entry name" value="Rho GTPase activation protein"/>
    <property type="match status" value="1"/>
</dbReference>
<dbReference type="Proteomes" id="UP000001542">
    <property type="component" value="Unassembled WGS sequence"/>
</dbReference>
<dbReference type="Gene3D" id="1.25.40.530">
    <property type="entry name" value="MyTH4 domain"/>
    <property type="match status" value="1"/>
</dbReference>
<dbReference type="PANTHER" id="PTHR45876:SF8">
    <property type="entry name" value="FI04035P"/>
    <property type="match status" value="1"/>
</dbReference>
<dbReference type="InterPro" id="IPR000857">
    <property type="entry name" value="MyTH4_dom"/>
</dbReference>
<dbReference type="VEuPathDB" id="TrichDB:TVAG_022370"/>
<dbReference type="PROSITE" id="PS51016">
    <property type="entry name" value="MYTH4"/>
    <property type="match status" value="1"/>
</dbReference>
<dbReference type="EMBL" id="DS115179">
    <property type="protein sequence ID" value="EAX84836.1"/>
    <property type="molecule type" value="Genomic_DNA"/>
</dbReference>
<protein>
    <submittedName>
        <fullName evidence="4">RhoGAP domain containing protein</fullName>
    </submittedName>
</protein>
<dbReference type="SMART" id="SM00139">
    <property type="entry name" value="MyTH4"/>
    <property type="match status" value="1"/>
</dbReference>
<dbReference type="OrthoDB" id="437889at2759"/>
<dbReference type="InParanoid" id="A2GDD4"/>
<proteinExistence type="predicted"/>
<dbReference type="Pfam" id="PF00784">
    <property type="entry name" value="MyTH4"/>
    <property type="match status" value="1"/>
</dbReference>
<dbReference type="SMART" id="SM00324">
    <property type="entry name" value="RhoGAP"/>
    <property type="match status" value="1"/>
</dbReference>
<keyword evidence="5" id="KW-1185">Reference proteome</keyword>
<reference evidence="4" key="1">
    <citation type="submission" date="2006-10" db="EMBL/GenBank/DDBJ databases">
        <authorList>
            <person name="Amadeo P."/>
            <person name="Zhao Q."/>
            <person name="Wortman J."/>
            <person name="Fraser-Liggett C."/>
            <person name="Carlton J."/>
        </authorList>
    </citation>
    <scope>NUCLEOTIDE SEQUENCE</scope>
    <source>
        <strain evidence="4">G3</strain>
    </source>
</reference>
<feature type="compositionally biased region" description="Acidic residues" evidence="1">
    <location>
        <begin position="71"/>
        <end position="101"/>
    </location>
</feature>
<feature type="domain" description="Rho-GAP" evidence="2">
    <location>
        <begin position="371"/>
        <end position="559"/>
    </location>
</feature>
<dbReference type="STRING" id="5722.A2GDD4"/>
<dbReference type="eggNOG" id="ENOG502QR6X">
    <property type="taxonomic scope" value="Eukaryota"/>
</dbReference>
<dbReference type="CDD" id="cd00159">
    <property type="entry name" value="RhoGAP"/>
    <property type="match status" value="1"/>
</dbReference>
<dbReference type="GO" id="GO:0005856">
    <property type="term" value="C:cytoskeleton"/>
    <property type="evidence" value="ECO:0007669"/>
    <property type="project" value="InterPro"/>
</dbReference>
<dbReference type="InterPro" id="IPR001202">
    <property type="entry name" value="WW_dom"/>
</dbReference>
<dbReference type="FunFam" id="1.10.555.10:FF:000045">
    <property type="entry name" value="RhoGAP domain containing protein"/>
    <property type="match status" value="1"/>
</dbReference>
<organism evidence="4 5">
    <name type="scientific">Trichomonas vaginalis (strain ATCC PRA-98 / G3)</name>
    <dbReference type="NCBI Taxonomy" id="412133"/>
    <lineage>
        <taxon>Eukaryota</taxon>
        <taxon>Metamonada</taxon>
        <taxon>Parabasalia</taxon>
        <taxon>Trichomonadida</taxon>
        <taxon>Trichomonadidae</taxon>
        <taxon>Trichomonas</taxon>
    </lineage>
</organism>
<dbReference type="CDD" id="cd00201">
    <property type="entry name" value="WW"/>
    <property type="match status" value="1"/>
</dbReference>
<dbReference type="SMR" id="A2GDD4"/>
<evidence type="ECO:0000313" key="4">
    <source>
        <dbReference type="EMBL" id="EAX84836.1"/>
    </source>
</evidence>
<evidence type="ECO:0000313" key="5">
    <source>
        <dbReference type="Proteomes" id="UP000001542"/>
    </source>
</evidence>
<sequence length="576" mass="65856">MSAKGYYVYYDDENTPYFLDPTTGESTYEYPIGGLIFDPESREQWTPPEGYVIPEAPEPQPEPEAPAASETPEEPVENPEPEQPDEENNEIAEEEQAEEPQEQERSPYENPGGDVNVSENLTLDVPTQVSNFRPTVSRRAQTVLVGADKNKAQRVVPQDEDVSHFIDSELASQIHQFQIQDFAKKYFREHRSKQVFNRKRIAVEQLVSFTPEPLDEPLLEALDKNLTKTALLCFKHILQYTGVMPSKAPLAAAESIVNQLYTYPALRDEVFFQLIKQTSHTPNNTILSKGMELFLIIATIFPSTRNSENWIKAHLVGMSHHPDILIAAVAQFTYIRFAARCAVGIPRESNEIGYVKKIPMQVSMGWQTFGSSIYEMMWNQRTKEPKLPIPFIEYYMADFLLKRGAAKTEGIFRLPGSLKKVDEMALGTNDGKDMISKADLHDIASLFKKWFRDIPNPVVPIDRVNDLMNVFDDGKQEYIQFSESLPRPHKMVLKYLIGFLQELTRSEEYTKMTAKNLAIVFGPNIVQSHDVTSQDMVRKFTDVAIDFMVFLIENWDTSEIYPMRREYLACPPPDMP</sequence>